<organism evidence="2 3">
    <name type="scientific">Lepraria finkii</name>
    <dbReference type="NCBI Taxonomy" id="1340010"/>
    <lineage>
        <taxon>Eukaryota</taxon>
        <taxon>Fungi</taxon>
        <taxon>Dikarya</taxon>
        <taxon>Ascomycota</taxon>
        <taxon>Pezizomycotina</taxon>
        <taxon>Lecanoromycetes</taxon>
        <taxon>OSLEUM clade</taxon>
        <taxon>Lecanoromycetidae</taxon>
        <taxon>Lecanorales</taxon>
        <taxon>Lecanorineae</taxon>
        <taxon>Stereocaulaceae</taxon>
        <taxon>Lepraria</taxon>
    </lineage>
</organism>
<dbReference type="Proteomes" id="UP001590951">
    <property type="component" value="Unassembled WGS sequence"/>
</dbReference>
<dbReference type="PANTHER" id="PTHR34213">
    <property type="entry name" value="NUCLEAR TRANSPORT FACTOR 2 (NTF2) FAMILY PROTEIN"/>
    <property type="match status" value="1"/>
</dbReference>
<evidence type="ECO:0000313" key="3">
    <source>
        <dbReference type="Proteomes" id="UP001590951"/>
    </source>
</evidence>
<name>A0ABR4BGN1_9LECA</name>
<evidence type="ECO:0000313" key="2">
    <source>
        <dbReference type="EMBL" id="KAL2056981.1"/>
    </source>
</evidence>
<keyword evidence="3" id="KW-1185">Reference proteome</keyword>
<dbReference type="Gene3D" id="3.10.450.50">
    <property type="match status" value="1"/>
</dbReference>
<evidence type="ECO:0000256" key="1">
    <source>
        <dbReference type="SAM" id="MobiDB-lite"/>
    </source>
</evidence>
<accession>A0ABR4BGN1</accession>
<dbReference type="InterPro" id="IPR032710">
    <property type="entry name" value="NTF2-like_dom_sf"/>
</dbReference>
<comment type="caution">
    <text evidence="2">The sequence shown here is derived from an EMBL/GenBank/DDBJ whole genome shotgun (WGS) entry which is preliminary data.</text>
</comment>
<protein>
    <submittedName>
        <fullName evidence="2">Uncharacterized protein</fullName>
    </submittedName>
</protein>
<reference evidence="2 3" key="1">
    <citation type="submission" date="2024-09" db="EMBL/GenBank/DDBJ databases">
        <title>Rethinking Asexuality: The Enigmatic Case of Functional Sexual Genes in Lepraria (Stereocaulaceae).</title>
        <authorList>
            <person name="Doellman M."/>
            <person name="Sun Y."/>
            <person name="Barcenas-Pena A."/>
            <person name="Lumbsch H.T."/>
            <person name="Grewe F."/>
        </authorList>
    </citation>
    <scope>NUCLEOTIDE SEQUENCE [LARGE SCALE GENOMIC DNA]</scope>
    <source>
        <strain evidence="2 3">Grewe 0041</strain>
    </source>
</reference>
<gene>
    <name evidence="2" type="ORF">ABVK25_002720</name>
</gene>
<dbReference type="SUPFAM" id="SSF54427">
    <property type="entry name" value="NTF2-like"/>
    <property type="match status" value="1"/>
</dbReference>
<proteinExistence type="predicted"/>
<dbReference type="PANTHER" id="PTHR34213:SF2">
    <property type="entry name" value="NUCLEAR TRANSPORT FACTOR 2 (NTF2) FAMILY PROTEIN"/>
    <property type="match status" value="1"/>
</dbReference>
<sequence length="181" mass="20747">MGSDIPSIERSQHREYQYQDGQRCHSRRRSEDSRGKRARSLRRPPIPQKLQLWADDGTFEDPITKAVGRQQYEPQWYGLQTAFSEIERLHHEVTSGGNPISMDLRTRYVVKGIGKEQTIDSKINIFYDKATGKITKLEDKWGGKLPDSSFQNAFRKINAVTVPKMVGVPKNDEEDAARGNQ</sequence>
<dbReference type="EMBL" id="JBHFEH010000006">
    <property type="protein sequence ID" value="KAL2056981.1"/>
    <property type="molecule type" value="Genomic_DNA"/>
</dbReference>
<feature type="region of interest" description="Disordered" evidence="1">
    <location>
        <begin position="1"/>
        <end position="47"/>
    </location>
</feature>